<name>A0A1J4J6U7_9EUKA</name>
<dbReference type="RefSeq" id="XP_068346037.1">
    <property type="nucleotide sequence ID" value="XM_068513408.1"/>
</dbReference>
<reference evidence="2" key="1">
    <citation type="submission" date="2016-10" db="EMBL/GenBank/DDBJ databases">
        <authorList>
            <person name="Benchimol M."/>
            <person name="Almeida L.G."/>
            <person name="Vasconcelos A.T."/>
            <person name="Perreira-Neves A."/>
            <person name="Rosa I.A."/>
            <person name="Tasca T."/>
            <person name="Bogo M.R."/>
            <person name="de Souza W."/>
        </authorList>
    </citation>
    <scope>NUCLEOTIDE SEQUENCE [LARGE SCALE GENOMIC DNA]</scope>
    <source>
        <strain evidence="2">K</strain>
    </source>
</reference>
<evidence type="ECO:0000313" key="2">
    <source>
        <dbReference type="EMBL" id="OHS92900.1"/>
    </source>
</evidence>
<feature type="transmembrane region" description="Helical" evidence="1">
    <location>
        <begin position="25"/>
        <end position="44"/>
    </location>
</feature>
<proteinExistence type="predicted"/>
<dbReference type="VEuPathDB" id="TrichDB:TRFO_40786"/>
<keyword evidence="3" id="KW-1185">Reference proteome</keyword>
<evidence type="ECO:0000313" key="3">
    <source>
        <dbReference type="Proteomes" id="UP000179807"/>
    </source>
</evidence>
<gene>
    <name evidence="2" type="ORF">TRFO_40786</name>
</gene>
<keyword evidence="1" id="KW-1133">Transmembrane helix</keyword>
<keyword evidence="1" id="KW-0812">Transmembrane</keyword>
<comment type="caution">
    <text evidence="2">The sequence shown here is derived from an EMBL/GenBank/DDBJ whole genome shotgun (WGS) entry which is preliminary data.</text>
</comment>
<dbReference type="AlphaFoldDB" id="A0A1J4J6U7"/>
<dbReference type="Proteomes" id="UP000179807">
    <property type="component" value="Unassembled WGS sequence"/>
</dbReference>
<protein>
    <submittedName>
        <fullName evidence="2">Uncharacterized protein</fullName>
    </submittedName>
</protein>
<evidence type="ECO:0000256" key="1">
    <source>
        <dbReference type="SAM" id="Phobius"/>
    </source>
</evidence>
<accession>A0A1J4J6U7</accession>
<sequence length="106" mass="11441">MSNSITDEALIITDIIPGTKNTNKIAIIAGVLGSIAGVALISGLTCCLCCCKKNKEDSDDQVHLVSTKLINETGTTYTYTNMATYSEDDPFKADFDESDHPFEMVV</sequence>
<dbReference type="EMBL" id="MLAK01001456">
    <property type="protein sequence ID" value="OHS92900.1"/>
    <property type="molecule type" value="Genomic_DNA"/>
</dbReference>
<organism evidence="2 3">
    <name type="scientific">Tritrichomonas foetus</name>
    <dbReference type="NCBI Taxonomy" id="1144522"/>
    <lineage>
        <taxon>Eukaryota</taxon>
        <taxon>Metamonada</taxon>
        <taxon>Parabasalia</taxon>
        <taxon>Tritrichomonadida</taxon>
        <taxon>Tritrichomonadidae</taxon>
        <taxon>Tritrichomonas</taxon>
    </lineage>
</organism>
<keyword evidence="1" id="KW-0472">Membrane</keyword>
<dbReference type="GeneID" id="94848112"/>